<dbReference type="EMBL" id="ARXX01000010">
    <property type="protein sequence ID" value="MBF5055686.1"/>
    <property type="molecule type" value="Genomic_DNA"/>
</dbReference>
<evidence type="ECO:0000313" key="2">
    <source>
        <dbReference type="EMBL" id="MBF5055686.1"/>
    </source>
</evidence>
<sequence>MLTLVLVAGVFLAGLKQQWWPVPRHWNPFMALHLDDPITPVTRWKLRRLGDRPEACGAVLNTAPEGALDALPLEDYTPVESCPLTNVVRVRSTVVAFNNSFVARCPLVAAWSLYERRRLQPLAREYFDQPVAEVWHYGTFACRNIYHREDDRRSDHATASALDVAAFSLADGTRVSVRDHWDDEGEKGAFLHAAFDGACGLFGTALGPDYNAAHADHFHFGLRGFGICR</sequence>
<dbReference type="Proteomes" id="UP000662703">
    <property type="component" value="Unassembled WGS sequence"/>
</dbReference>
<organism evidence="2 3">
    <name type="scientific">Alloalcanivorax profundimaris</name>
    <dbReference type="NCBI Taxonomy" id="2735259"/>
    <lineage>
        <taxon>Bacteria</taxon>
        <taxon>Pseudomonadati</taxon>
        <taxon>Pseudomonadota</taxon>
        <taxon>Gammaproteobacteria</taxon>
        <taxon>Oceanospirillales</taxon>
        <taxon>Alcanivoracaceae</taxon>
        <taxon>Alloalcanivorax</taxon>
    </lineage>
</organism>
<dbReference type="Pfam" id="PF06904">
    <property type="entry name" value="Extensin-like_C"/>
    <property type="match status" value="1"/>
</dbReference>
<proteinExistence type="predicted"/>
<evidence type="ECO:0000259" key="1">
    <source>
        <dbReference type="Pfam" id="PF06904"/>
    </source>
</evidence>
<gene>
    <name evidence="2" type="ORF">Y5W_00980</name>
</gene>
<protein>
    <submittedName>
        <fullName evidence="2">Extensin-like protein</fullName>
    </submittedName>
</protein>
<name>A0ABS0AQB0_9GAMM</name>
<dbReference type="InterPro" id="IPR009683">
    <property type="entry name" value="Extensin-like_C"/>
</dbReference>
<feature type="domain" description="Extensin-like C-terminal" evidence="1">
    <location>
        <begin position="55"/>
        <end position="229"/>
    </location>
</feature>
<reference evidence="2 3" key="1">
    <citation type="submission" date="2012-09" db="EMBL/GenBank/DDBJ databases">
        <title>Genome Sequence of alkane-degrading Bacterium Alcanivorax sp. 521-1.</title>
        <authorList>
            <person name="Lai Q."/>
            <person name="Shao Z."/>
        </authorList>
    </citation>
    <scope>NUCLEOTIDE SEQUENCE [LARGE SCALE GENOMIC DNA]</scope>
    <source>
        <strain evidence="2 3">521-1</strain>
    </source>
</reference>
<comment type="caution">
    <text evidence="2">The sequence shown here is derived from an EMBL/GenBank/DDBJ whole genome shotgun (WGS) entry which is preliminary data.</text>
</comment>
<evidence type="ECO:0000313" key="3">
    <source>
        <dbReference type="Proteomes" id="UP000662703"/>
    </source>
</evidence>
<accession>A0ABS0AQB0</accession>
<keyword evidence="3" id="KW-1185">Reference proteome</keyword>